<gene>
    <name evidence="1" type="ORF">SAMN02982917_0259</name>
</gene>
<protein>
    <recommendedName>
        <fullName evidence="2">DUF429 domain-containing protein</fullName>
    </recommendedName>
</protein>
<sequence>MYAAHHHRGGDGGRQADWALSPLPASVKGGALQPSSPCPAPAPAPMPRSPTAFGRFIAIDWSGALAKRYAGIAVAECAAGEAAPRLVEGPGGWWSRTAVFDWLRAELSREPALVGIDCAFSLPFAVAARGFPGREATAFDLWDAVEEICAGEPDFGGGSFASHPLHGAGFWHGGPQPDWYEDPHRATEWACRADGLGHPQSPYKLIGSKQVGKGALAGMRVLCALRAALPGRLAVWPFEDPAPGKSVMVEIYPRLFLKHTGFGQRKIRDGAEMDEALIRLGSHPLQRSGMVSDHDSDALVSAAGLRWLAAQASAWTPPGLDDTARRQEGWIFGVGTSGS</sequence>
<accession>A0A1X7HR69</accession>
<reference evidence="1" key="1">
    <citation type="submission" date="2017-04" db="EMBL/GenBank/DDBJ databases">
        <authorList>
            <person name="Afonso C.L."/>
            <person name="Miller P.J."/>
            <person name="Scott M.A."/>
            <person name="Spackman E."/>
            <person name="Goraichik I."/>
            <person name="Dimitrov K.M."/>
            <person name="Suarez D.L."/>
            <person name="Swayne D.E."/>
        </authorList>
    </citation>
    <scope>NUCLEOTIDE SEQUENCE [LARGE SCALE GENOMIC DNA]</scope>
    <source>
        <strain evidence="1">A2P</strain>
    </source>
</reference>
<dbReference type="AlphaFoldDB" id="A0A1X7HR69"/>
<dbReference type="EMBL" id="FXAK01000010">
    <property type="protein sequence ID" value="SMF91497.1"/>
    <property type="molecule type" value="Genomic_DNA"/>
</dbReference>
<evidence type="ECO:0000313" key="1">
    <source>
        <dbReference type="EMBL" id="SMF91497.1"/>
    </source>
</evidence>
<proteinExistence type="predicted"/>
<organism evidence="1">
    <name type="scientific">Azospirillum oryzae</name>
    <dbReference type="NCBI Taxonomy" id="286727"/>
    <lineage>
        <taxon>Bacteria</taxon>
        <taxon>Pseudomonadati</taxon>
        <taxon>Pseudomonadota</taxon>
        <taxon>Alphaproteobacteria</taxon>
        <taxon>Rhodospirillales</taxon>
        <taxon>Azospirillaceae</taxon>
        <taxon>Azospirillum</taxon>
    </lineage>
</organism>
<name>A0A1X7HR69_9PROT</name>
<evidence type="ECO:0008006" key="2">
    <source>
        <dbReference type="Google" id="ProtNLM"/>
    </source>
</evidence>
<dbReference type="Proteomes" id="UP000192936">
    <property type="component" value="Unassembled WGS sequence"/>
</dbReference>
<dbReference type="STRING" id="286727.SAMN02982917_0259"/>